<dbReference type="AlphaFoldDB" id="A0AAW1LAK4"/>
<name>A0AAW1LAK4_POPJA</name>
<sequence>MWIYICTLELWSNCKAYLCRAESEGILPLTPYRRTTKTEGKRRTTLSTRQLRGVPHHQHMHTTNRSHLRNCDDVFLSLLRIQLRKIFRTSLETML</sequence>
<dbReference type="Proteomes" id="UP001458880">
    <property type="component" value="Unassembled WGS sequence"/>
</dbReference>
<reference evidence="1 2" key="1">
    <citation type="journal article" date="2024" name="BMC Genomics">
        <title>De novo assembly and annotation of Popillia japonica's genome with initial clues to its potential as an invasive pest.</title>
        <authorList>
            <person name="Cucini C."/>
            <person name="Boschi S."/>
            <person name="Funari R."/>
            <person name="Cardaioli E."/>
            <person name="Iannotti N."/>
            <person name="Marturano G."/>
            <person name="Paoli F."/>
            <person name="Bruttini M."/>
            <person name="Carapelli A."/>
            <person name="Frati F."/>
            <person name="Nardi F."/>
        </authorList>
    </citation>
    <scope>NUCLEOTIDE SEQUENCE [LARGE SCALE GENOMIC DNA]</scope>
    <source>
        <strain evidence="1">DMR45628</strain>
    </source>
</reference>
<comment type="caution">
    <text evidence="1">The sequence shown here is derived from an EMBL/GenBank/DDBJ whole genome shotgun (WGS) entry which is preliminary data.</text>
</comment>
<organism evidence="1 2">
    <name type="scientific">Popillia japonica</name>
    <name type="common">Japanese beetle</name>
    <dbReference type="NCBI Taxonomy" id="7064"/>
    <lineage>
        <taxon>Eukaryota</taxon>
        <taxon>Metazoa</taxon>
        <taxon>Ecdysozoa</taxon>
        <taxon>Arthropoda</taxon>
        <taxon>Hexapoda</taxon>
        <taxon>Insecta</taxon>
        <taxon>Pterygota</taxon>
        <taxon>Neoptera</taxon>
        <taxon>Endopterygota</taxon>
        <taxon>Coleoptera</taxon>
        <taxon>Polyphaga</taxon>
        <taxon>Scarabaeiformia</taxon>
        <taxon>Scarabaeidae</taxon>
        <taxon>Rutelinae</taxon>
        <taxon>Popillia</taxon>
    </lineage>
</organism>
<gene>
    <name evidence="1" type="ORF">QE152_g14105</name>
</gene>
<proteinExistence type="predicted"/>
<accession>A0AAW1LAK4</accession>
<evidence type="ECO:0000313" key="1">
    <source>
        <dbReference type="EMBL" id="KAK9730944.1"/>
    </source>
</evidence>
<dbReference type="EMBL" id="JASPKY010000140">
    <property type="protein sequence ID" value="KAK9730944.1"/>
    <property type="molecule type" value="Genomic_DNA"/>
</dbReference>
<protein>
    <submittedName>
        <fullName evidence="1">Uncharacterized protein</fullName>
    </submittedName>
</protein>
<evidence type="ECO:0000313" key="2">
    <source>
        <dbReference type="Proteomes" id="UP001458880"/>
    </source>
</evidence>
<keyword evidence="2" id="KW-1185">Reference proteome</keyword>